<dbReference type="Proteomes" id="UP001378960">
    <property type="component" value="Unassembled WGS sequence"/>
</dbReference>
<gene>
    <name evidence="2" type="ORF">DAPK24_041100</name>
</gene>
<keyword evidence="3" id="KW-1185">Reference proteome</keyword>
<feature type="compositionally biased region" description="Acidic residues" evidence="1">
    <location>
        <begin position="106"/>
        <end position="123"/>
    </location>
</feature>
<comment type="caution">
    <text evidence="2">The sequence shown here is derived from an EMBL/GenBank/DDBJ whole genome shotgun (WGS) entry which is preliminary data.</text>
</comment>
<dbReference type="EMBL" id="BTGB01000009">
    <property type="protein sequence ID" value="GMM47512.1"/>
    <property type="molecule type" value="Genomic_DNA"/>
</dbReference>
<feature type="compositionally biased region" description="Low complexity" evidence="1">
    <location>
        <begin position="282"/>
        <end position="292"/>
    </location>
</feature>
<dbReference type="AlphaFoldDB" id="A0AAV5R954"/>
<feature type="region of interest" description="Disordered" evidence="1">
    <location>
        <begin position="86"/>
        <end position="123"/>
    </location>
</feature>
<evidence type="ECO:0000313" key="3">
    <source>
        <dbReference type="Proteomes" id="UP001378960"/>
    </source>
</evidence>
<feature type="compositionally biased region" description="Basic and acidic residues" evidence="1">
    <location>
        <begin position="234"/>
        <end position="251"/>
    </location>
</feature>
<evidence type="ECO:0000256" key="1">
    <source>
        <dbReference type="SAM" id="MobiDB-lite"/>
    </source>
</evidence>
<proteinExistence type="predicted"/>
<protein>
    <submittedName>
        <fullName evidence="2">Uncharacterized protein</fullName>
    </submittedName>
</protein>
<reference evidence="2 3" key="1">
    <citation type="journal article" date="2023" name="Elife">
        <title>Identification of key yeast species and microbe-microbe interactions impacting larval growth of Drosophila in the wild.</title>
        <authorList>
            <person name="Mure A."/>
            <person name="Sugiura Y."/>
            <person name="Maeda R."/>
            <person name="Honda K."/>
            <person name="Sakurai N."/>
            <person name="Takahashi Y."/>
            <person name="Watada M."/>
            <person name="Katoh T."/>
            <person name="Gotoh A."/>
            <person name="Gotoh Y."/>
            <person name="Taniguchi I."/>
            <person name="Nakamura K."/>
            <person name="Hayashi T."/>
            <person name="Katayama T."/>
            <person name="Uemura T."/>
            <person name="Hattori Y."/>
        </authorList>
    </citation>
    <scope>NUCLEOTIDE SEQUENCE [LARGE SCALE GENOMIC DNA]</scope>
    <source>
        <strain evidence="2 3">PK-24</strain>
    </source>
</reference>
<evidence type="ECO:0000313" key="2">
    <source>
        <dbReference type="EMBL" id="GMM47512.1"/>
    </source>
</evidence>
<name>A0AAV5R954_PICKL</name>
<feature type="compositionally biased region" description="Basic and acidic residues" evidence="1">
    <location>
        <begin position="262"/>
        <end position="280"/>
    </location>
</feature>
<feature type="region of interest" description="Disordered" evidence="1">
    <location>
        <begin position="234"/>
        <end position="301"/>
    </location>
</feature>
<sequence length="356" mass="41141">MSVYSVRDNYISDESSNIDLEALDSDDLISNNLSINDSINSLNSNPFNTTITADQAINNNNITNPPINHINTYQSSNLQSIKRRTTTNDSNINDNYSINDINALDDNNDYYSDDETSTDDDDDYNQDLVSNVGIDDDNESYTNLNNKQFNNKIGDKLKTTWQNCKNDEIEYKESQIIDEVSKLQNLNFFSNKYIENLENLKISQLGLLIEMVKLTDNSFDEFYNIWNNFNEKFINDDSKGDDNSEKVDNDINSKNSKNSKNSTKESKENDKDNEETKDNTDTNETNNNSNIEDNIDNNNDDDYQKEMEMVTWFNINESEGFKLMEQRKLEILNDLDKINNSIELIDSSTKSIWSKY</sequence>
<organism evidence="2 3">
    <name type="scientific">Pichia kluyveri</name>
    <name type="common">Yeast</name>
    <dbReference type="NCBI Taxonomy" id="36015"/>
    <lineage>
        <taxon>Eukaryota</taxon>
        <taxon>Fungi</taxon>
        <taxon>Dikarya</taxon>
        <taxon>Ascomycota</taxon>
        <taxon>Saccharomycotina</taxon>
        <taxon>Pichiomycetes</taxon>
        <taxon>Pichiales</taxon>
        <taxon>Pichiaceae</taxon>
        <taxon>Pichia</taxon>
    </lineage>
</organism>
<accession>A0AAV5R954</accession>
<feature type="compositionally biased region" description="Low complexity" evidence="1">
    <location>
        <begin position="252"/>
        <end position="261"/>
    </location>
</feature>
<feature type="compositionally biased region" description="Low complexity" evidence="1">
    <location>
        <begin position="87"/>
        <end position="105"/>
    </location>
</feature>